<organism evidence="1 2">
    <name type="scientific">Haloarcula rubra</name>
    <dbReference type="NCBI Taxonomy" id="2487747"/>
    <lineage>
        <taxon>Archaea</taxon>
        <taxon>Methanobacteriati</taxon>
        <taxon>Methanobacteriota</taxon>
        <taxon>Stenosarchaea group</taxon>
        <taxon>Halobacteria</taxon>
        <taxon>Halobacteriales</taxon>
        <taxon>Haloarculaceae</taxon>
        <taxon>Haloarcula</taxon>
    </lineage>
</organism>
<name>A0AAW4PZQ2_9EURY</name>
<comment type="caution">
    <text evidence="1">The sequence shown here is derived from an EMBL/GenBank/DDBJ whole genome shotgun (WGS) entry which is preliminary data.</text>
</comment>
<gene>
    <name evidence="1" type="ORF">EGH21_23075</name>
</gene>
<dbReference type="RefSeq" id="WP_220620764.1">
    <property type="nucleotide sequence ID" value="NZ_RKLR01000022.1"/>
</dbReference>
<accession>A0AAW4PZQ2</accession>
<sequence>MLDLNASDAHVARAVVLPLDCSRKQLKHLLTLSGESETPFGERLDEYCVEALKGTGSPDDPPVVEFIHEIATFAALAAVRVEFADPLPGTHHYEQFPEHSSERRMMTRPLRKHPGLSRFTRDIRDHYVYNVLYAFQNLLPEALQREIVAVLFAPDAEWKASTSKRPARTYYFENESLSTLHSRYASRVTQCEGGYELPFTEVTARTFIEPVDGRMYLPSPDLDDLPPFSRRGDTLSIPTEVVCVRLANYAWHGWYRLVSLAYQTLSDSDIQRYVEITPHVRETIRDHLDMRRPNRSFVPYYGSASQNPLVDPNSRDTISRPDKRLVTVADTLRASSTLDFGEPILLPELFDEICEFFPSPARPSNDVTAKQTLENALEGAIDDRFGTAEMIASYEIPEPVPTPFVSRIKTSPWKQYRYELAMLTRESLTIPGSRHISPFLPESLQPSTSSEYAASKQHTEQAAVSMPRYDATRVMSVQPLVDPSEIEELSAHEILFLTRVGLAMERRIGTYSLTESMASFRDTPDGSELDIDVAQLDERGYLTRPKTPRTYYSVPWKVRKRLGIPNISHDGWGERAPSEGTLHRVGIDLLSLLVASRPDVDRVVRYCDIWRLQSTACWDAISHLEKKRLDVVGFSQGDPTVIGEVETKTGGKAGTQGTMEKLHSFPDQVDRYFVVPNGKHLPAILSRLSETEHFDVEVSRRKKDGYRPAEVRGALADSGAIGQVFDELLTYRNIRSRLPDKSGVSEYSGCIVGAI</sequence>
<dbReference type="Proteomes" id="UP001430377">
    <property type="component" value="Unassembled WGS sequence"/>
</dbReference>
<evidence type="ECO:0000313" key="2">
    <source>
        <dbReference type="Proteomes" id="UP001430377"/>
    </source>
</evidence>
<dbReference type="EMBL" id="RKLR01000022">
    <property type="protein sequence ID" value="MBX0325905.1"/>
    <property type="molecule type" value="Genomic_DNA"/>
</dbReference>
<dbReference type="AlphaFoldDB" id="A0AAW4PZQ2"/>
<proteinExistence type="predicted"/>
<keyword evidence="2" id="KW-1185">Reference proteome</keyword>
<protein>
    <submittedName>
        <fullName evidence="1">Uncharacterized protein</fullName>
    </submittedName>
</protein>
<reference evidence="1 2" key="1">
    <citation type="submission" date="2021-06" db="EMBL/GenBank/DDBJ databases">
        <title>Halomicroarcula sp. a new haloarchaeum isolated from saline soil.</title>
        <authorList>
            <person name="Duran-Viseras A."/>
            <person name="Sanchez-Porro C."/>
            <person name="Ventosa A."/>
        </authorList>
    </citation>
    <scope>NUCLEOTIDE SEQUENCE [LARGE SCALE GENOMIC DNA]</scope>
    <source>
        <strain evidence="1 2">F13</strain>
    </source>
</reference>
<evidence type="ECO:0000313" key="1">
    <source>
        <dbReference type="EMBL" id="MBX0325905.1"/>
    </source>
</evidence>